<keyword evidence="3" id="KW-1185">Reference proteome</keyword>
<dbReference type="Proteomes" id="UP000234323">
    <property type="component" value="Unassembled WGS sequence"/>
</dbReference>
<name>A0A2I1HSA4_9GLOM</name>
<sequence length="296" mass="33246">MNNGNTTPTFSASDPQHTPLINQQSNNNIMTILATFAQMITAASLTVTQPNALNNAPSDIIPSRSSNTTLSTPSNTTPSNTTPSNTMIASIAPANQLANLFIDECKTLFLRIRKPTPELILALARNCANHLGVTLNASDAKNKGRGWFSTWRTRLYDECLEISFDFIDRYGCTASKLPNEIQLRKFISKDDVINVFEPQLRKVKRDELVTNYDSWSLLKDYIADVVLLMIKHYTIINITHTQYEAATVTTNDQTAWRRLILTKLHDLDRKTIDVEVVCEGGTTFAKEIDIKAFMNW</sequence>
<protein>
    <submittedName>
        <fullName evidence="2">Uncharacterized protein</fullName>
    </submittedName>
</protein>
<reference evidence="2 3" key="1">
    <citation type="submission" date="2015-10" db="EMBL/GenBank/DDBJ databases">
        <title>Genome analyses suggest a sexual origin of heterokaryosis in a supposedly ancient asexual fungus.</title>
        <authorList>
            <person name="Ropars J."/>
            <person name="Sedzielewska K."/>
            <person name="Noel J."/>
            <person name="Charron P."/>
            <person name="Farinelli L."/>
            <person name="Marton T."/>
            <person name="Kruger M."/>
            <person name="Pelin A."/>
            <person name="Brachmann A."/>
            <person name="Corradi N."/>
        </authorList>
    </citation>
    <scope>NUCLEOTIDE SEQUENCE [LARGE SCALE GENOMIC DNA]</scope>
    <source>
        <strain evidence="2 3">A4</strain>
    </source>
</reference>
<feature type="compositionally biased region" description="Low complexity" evidence="1">
    <location>
        <begin position="62"/>
        <end position="86"/>
    </location>
</feature>
<evidence type="ECO:0000256" key="1">
    <source>
        <dbReference type="SAM" id="MobiDB-lite"/>
    </source>
</evidence>
<organism evidence="2 3">
    <name type="scientific">Rhizophagus irregularis</name>
    <dbReference type="NCBI Taxonomy" id="588596"/>
    <lineage>
        <taxon>Eukaryota</taxon>
        <taxon>Fungi</taxon>
        <taxon>Fungi incertae sedis</taxon>
        <taxon>Mucoromycota</taxon>
        <taxon>Glomeromycotina</taxon>
        <taxon>Glomeromycetes</taxon>
        <taxon>Glomerales</taxon>
        <taxon>Glomeraceae</taxon>
        <taxon>Rhizophagus</taxon>
    </lineage>
</organism>
<evidence type="ECO:0000313" key="2">
    <source>
        <dbReference type="EMBL" id="PKY61760.1"/>
    </source>
</evidence>
<feature type="region of interest" description="Disordered" evidence="1">
    <location>
        <begin position="55"/>
        <end position="86"/>
    </location>
</feature>
<dbReference type="VEuPathDB" id="FungiDB:RhiirA1_456191"/>
<dbReference type="AlphaFoldDB" id="A0A2I1HSA4"/>
<dbReference type="VEuPathDB" id="FungiDB:RhiirFUN_010381"/>
<gene>
    <name evidence="2" type="ORF">RhiirA4_487179</name>
</gene>
<proteinExistence type="predicted"/>
<dbReference type="VEuPathDB" id="FungiDB:FUN_011256"/>
<accession>A0A2I1HSA4</accession>
<dbReference type="EMBL" id="LLXI01005829">
    <property type="protein sequence ID" value="PKY61760.1"/>
    <property type="molecule type" value="Genomic_DNA"/>
</dbReference>
<comment type="caution">
    <text evidence="2">The sequence shown here is derived from an EMBL/GenBank/DDBJ whole genome shotgun (WGS) entry which is preliminary data.</text>
</comment>
<feature type="region of interest" description="Disordered" evidence="1">
    <location>
        <begin position="1"/>
        <end position="22"/>
    </location>
</feature>
<evidence type="ECO:0000313" key="3">
    <source>
        <dbReference type="Proteomes" id="UP000234323"/>
    </source>
</evidence>